<dbReference type="EMBL" id="HE601064">
    <property type="protein sequence ID" value="CAP28089.2"/>
    <property type="molecule type" value="Genomic_DNA"/>
</dbReference>
<dbReference type="HOGENOM" id="CLU_1095108_0_0_1"/>
<evidence type="ECO:0000256" key="1">
    <source>
        <dbReference type="SAM" id="MobiDB-lite"/>
    </source>
</evidence>
<gene>
    <name evidence="2 4" type="ORF">CBG08217</name>
    <name evidence="2" type="ORF">CBG_08217</name>
</gene>
<reference evidence="2 3" key="1">
    <citation type="journal article" date="2003" name="PLoS Biol.">
        <title>The genome sequence of Caenorhabditis briggsae: a platform for comparative genomics.</title>
        <authorList>
            <person name="Stein L.D."/>
            <person name="Bao Z."/>
            <person name="Blasiar D."/>
            <person name="Blumenthal T."/>
            <person name="Brent M.R."/>
            <person name="Chen N."/>
            <person name="Chinwalla A."/>
            <person name="Clarke L."/>
            <person name="Clee C."/>
            <person name="Coghlan A."/>
            <person name="Coulson A."/>
            <person name="D'Eustachio P."/>
            <person name="Fitch D.H."/>
            <person name="Fulton L.A."/>
            <person name="Fulton R.E."/>
            <person name="Griffiths-Jones S."/>
            <person name="Harris T.W."/>
            <person name="Hillier L.W."/>
            <person name="Kamath R."/>
            <person name="Kuwabara P.E."/>
            <person name="Mardis E.R."/>
            <person name="Marra M.A."/>
            <person name="Miner T.L."/>
            <person name="Minx P."/>
            <person name="Mullikin J.C."/>
            <person name="Plumb R.W."/>
            <person name="Rogers J."/>
            <person name="Schein J.E."/>
            <person name="Sohrmann M."/>
            <person name="Spieth J."/>
            <person name="Stajich J.E."/>
            <person name="Wei C."/>
            <person name="Willey D."/>
            <person name="Wilson R.K."/>
            <person name="Durbin R."/>
            <person name="Waterston R.H."/>
        </authorList>
    </citation>
    <scope>NUCLEOTIDE SEQUENCE [LARGE SCALE GENOMIC DNA]</scope>
    <source>
        <strain evidence="2 3">AF16</strain>
    </source>
</reference>
<dbReference type="FunCoup" id="A8X628">
    <property type="interactions" value="281"/>
</dbReference>
<dbReference type="WormBase" id="CBG08217">
    <property type="protein sequence ID" value="CBP16186"/>
    <property type="gene ID" value="WBGene00030056"/>
</dbReference>
<accession>A8X628</accession>
<evidence type="ECO:0000313" key="4">
    <source>
        <dbReference type="WormBase" id="CBG08217"/>
    </source>
</evidence>
<evidence type="ECO:0000313" key="3">
    <source>
        <dbReference type="Proteomes" id="UP000008549"/>
    </source>
</evidence>
<dbReference type="AlphaFoldDB" id="A8X628"/>
<name>A8X628_CAEBR</name>
<dbReference type="KEGG" id="cbr:CBG_08217"/>
<evidence type="ECO:0000313" key="2">
    <source>
        <dbReference type="EMBL" id="CAP28089.2"/>
    </source>
</evidence>
<reference evidence="2 3" key="2">
    <citation type="journal article" date="2011" name="PLoS Genet.">
        <title>Caenorhabditis briggsae recombinant inbred line genotypes reveal inter-strain incompatibility and the evolution of recombination.</title>
        <authorList>
            <person name="Ross J.A."/>
            <person name="Koboldt D.C."/>
            <person name="Staisch J.E."/>
            <person name="Chamberlin H.M."/>
            <person name="Gupta B.P."/>
            <person name="Miller R.D."/>
            <person name="Baird S.E."/>
            <person name="Haag E.S."/>
        </authorList>
    </citation>
    <scope>NUCLEOTIDE SEQUENCE [LARGE SCALE GENOMIC DNA]</scope>
    <source>
        <strain evidence="2 3">AF16</strain>
    </source>
</reference>
<proteinExistence type="predicted"/>
<protein>
    <submittedName>
        <fullName evidence="2">Protein CBG08217</fullName>
    </submittedName>
</protein>
<feature type="region of interest" description="Disordered" evidence="1">
    <location>
        <begin position="157"/>
        <end position="207"/>
    </location>
</feature>
<feature type="region of interest" description="Disordered" evidence="1">
    <location>
        <begin position="121"/>
        <end position="145"/>
    </location>
</feature>
<dbReference type="InParanoid" id="A8X628"/>
<organism evidence="2 3">
    <name type="scientific">Caenorhabditis briggsae</name>
    <dbReference type="NCBI Taxonomy" id="6238"/>
    <lineage>
        <taxon>Eukaryota</taxon>
        <taxon>Metazoa</taxon>
        <taxon>Ecdysozoa</taxon>
        <taxon>Nematoda</taxon>
        <taxon>Chromadorea</taxon>
        <taxon>Rhabditida</taxon>
        <taxon>Rhabditina</taxon>
        <taxon>Rhabditomorpha</taxon>
        <taxon>Rhabditoidea</taxon>
        <taxon>Rhabditidae</taxon>
        <taxon>Peloderinae</taxon>
        <taxon>Caenorhabditis</taxon>
    </lineage>
</organism>
<feature type="compositionally biased region" description="Basic and acidic residues" evidence="1">
    <location>
        <begin position="162"/>
        <end position="182"/>
    </location>
</feature>
<dbReference type="Proteomes" id="UP000008549">
    <property type="component" value="Unassembled WGS sequence"/>
</dbReference>
<dbReference type="eggNOG" id="ENOG502THN4">
    <property type="taxonomic scope" value="Eukaryota"/>
</dbReference>
<feature type="compositionally biased region" description="Polar residues" evidence="1">
    <location>
        <begin position="85"/>
        <end position="99"/>
    </location>
</feature>
<keyword evidence="3" id="KW-1185">Reference proteome</keyword>
<dbReference type="GeneID" id="8581889"/>
<dbReference type="CTD" id="8581889"/>
<sequence>MGCTHSKNSKSKSGVAKNEHPLERSLHHSRVAHFEETHPTTQSTSVEPEEPQMNHYTKNLLNETRESTHQNTVAQDKSAKKQDTKTQSTPTVKADQNITIPTQNKQYEFYHFTISNLKKRSRQYSEAPADKMETAPDTALPPTVQQKQFVSSTYYPMPTVGEKQKSPEKKKTTKRVEQSEEKKKKKDQQKSAVIGPNYRPQLTPEDMEYIRRSVQQRNERRAYMMAHRNETDDTLYELELRMPEKDYTNRIEATQNSRVY</sequence>
<dbReference type="OMA" id="CTHSKNS"/>
<dbReference type="RefSeq" id="XP_045093714.1">
    <property type="nucleotide sequence ID" value="XM_045235949.1"/>
</dbReference>
<feature type="region of interest" description="Disordered" evidence="1">
    <location>
        <begin position="1"/>
        <end position="99"/>
    </location>
</feature>
<feature type="compositionally biased region" description="Basic and acidic residues" evidence="1">
    <location>
        <begin position="17"/>
        <end position="38"/>
    </location>
</feature>